<comment type="caution">
    <text evidence="1">The sequence shown here is derived from an EMBL/GenBank/DDBJ whole genome shotgun (WGS) entry which is preliminary data.</text>
</comment>
<protein>
    <submittedName>
        <fullName evidence="1">Uncharacterized protein</fullName>
    </submittedName>
</protein>
<dbReference type="VEuPathDB" id="FungiDB:PSHT_11785"/>
<reference evidence="1" key="1">
    <citation type="submission" date="2017-12" db="EMBL/GenBank/DDBJ databases">
        <title>Gene loss provides genomic basis for host adaptation in cereal stripe rust fungi.</title>
        <authorList>
            <person name="Xia C."/>
        </authorList>
    </citation>
    <scope>NUCLEOTIDE SEQUENCE [LARGE SCALE GENOMIC DNA]</scope>
    <source>
        <strain evidence="1">93-210</strain>
    </source>
</reference>
<accession>A0A2S4UQX4</accession>
<evidence type="ECO:0000313" key="1">
    <source>
        <dbReference type="EMBL" id="POV99597.1"/>
    </source>
</evidence>
<proteinExistence type="predicted"/>
<sequence>MSKGKCVMWKLLLQEHIYLSPIFDQAKGRVESVHKLTTCRLGEAPSKKIQGLNNIQASI</sequence>
<keyword evidence="2" id="KW-1185">Reference proteome</keyword>
<dbReference type="EMBL" id="PKSL01000197">
    <property type="protein sequence ID" value="POV99597.1"/>
    <property type="molecule type" value="Genomic_DNA"/>
</dbReference>
<dbReference type="Proteomes" id="UP000239156">
    <property type="component" value="Unassembled WGS sequence"/>
</dbReference>
<evidence type="ECO:0000313" key="2">
    <source>
        <dbReference type="Proteomes" id="UP000239156"/>
    </source>
</evidence>
<name>A0A2S4UQX4_9BASI</name>
<organism evidence="1 2">
    <name type="scientific">Puccinia striiformis</name>
    <dbReference type="NCBI Taxonomy" id="27350"/>
    <lineage>
        <taxon>Eukaryota</taxon>
        <taxon>Fungi</taxon>
        <taxon>Dikarya</taxon>
        <taxon>Basidiomycota</taxon>
        <taxon>Pucciniomycotina</taxon>
        <taxon>Pucciniomycetes</taxon>
        <taxon>Pucciniales</taxon>
        <taxon>Pucciniaceae</taxon>
        <taxon>Puccinia</taxon>
    </lineage>
</organism>
<dbReference type="VEuPathDB" id="FungiDB:PSTT_13682"/>
<gene>
    <name evidence="1" type="ORF">PSTT_13682</name>
</gene>
<dbReference type="AlphaFoldDB" id="A0A2S4UQX4"/>